<dbReference type="Proteomes" id="UP000295066">
    <property type="component" value="Unassembled WGS sequence"/>
</dbReference>
<evidence type="ECO:0000256" key="2">
    <source>
        <dbReference type="ARBA" id="ARBA00023125"/>
    </source>
</evidence>
<evidence type="ECO:0000313" key="7">
    <source>
        <dbReference type="Proteomes" id="UP000295066"/>
    </source>
</evidence>
<dbReference type="PROSITE" id="PS00622">
    <property type="entry name" value="HTH_LUXR_1"/>
    <property type="match status" value="1"/>
</dbReference>
<evidence type="ECO:0000259" key="4">
    <source>
        <dbReference type="PROSITE" id="PS50043"/>
    </source>
</evidence>
<dbReference type="EMBL" id="SORI01000021">
    <property type="protein sequence ID" value="TDY55903.1"/>
    <property type="molecule type" value="Genomic_DNA"/>
</dbReference>
<dbReference type="Pfam" id="PF00196">
    <property type="entry name" value="GerE"/>
    <property type="match status" value="1"/>
</dbReference>
<evidence type="ECO:0000256" key="3">
    <source>
        <dbReference type="PROSITE-ProRule" id="PRU00169"/>
    </source>
</evidence>
<keyword evidence="2" id="KW-0238">DNA-binding</keyword>
<dbReference type="SMART" id="SM00448">
    <property type="entry name" value="REC"/>
    <property type="match status" value="1"/>
</dbReference>
<dbReference type="OrthoDB" id="9779069at2"/>
<dbReference type="InterPro" id="IPR000792">
    <property type="entry name" value="Tscrpt_reg_LuxR_C"/>
</dbReference>
<evidence type="ECO:0000256" key="1">
    <source>
        <dbReference type="ARBA" id="ARBA00022553"/>
    </source>
</evidence>
<feature type="domain" description="HTH luxR-type" evidence="4">
    <location>
        <begin position="145"/>
        <end position="210"/>
    </location>
</feature>
<dbReference type="PANTHER" id="PTHR43214">
    <property type="entry name" value="TWO-COMPONENT RESPONSE REGULATOR"/>
    <property type="match status" value="1"/>
</dbReference>
<dbReference type="InterPro" id="IPR001789">
    <property type="entry name" value="Sig_transdc_resp-reg_receiver"/>
</dbReference>
<dbReference type="Gene3D" id="3.40.50.2300">
    <property type="match status" value="1"/>
</dbReference>
<dbReference type="PRINTS" id="PR00038">
    <property type="entry name" value="HTHLUXR"/>
</dbReference>
<organism evidence="6 7">
    <name type="scientific">Aminivibrio pyruvatiphilus</name>
    <dbReference type="NCBI Taxonomy" id="1005740"/>
    <lineage>
        <taxon>Bacteria</taxon>
        <taxon>Thermotogati</taxon>
        <taxon>Synergistota</taxon>
        <taxon>Synergistia</taxon>
        <taxon>Synergistales</taxon>
        <taxon>Aminobacteriaceae</taxon>
        <taxon>Aminivibrio</taxon>
    </lineage>
</organism>
<dbReference type="SUPFAM" id="SSF46894">
    <property type="entry name" value="C-terminal effector domain of the bipartite response regulators"/>
    <property type="match status" value="1"/>
</dbReference>
<name>A0A4V3HFW5_9BACT</name>
<keyword evidence="1 3" id="KW-0597">Phosphoprotein</keyword>
<proteinExistence type="predicted"/>
<dbReference type="CDD" id="cd17535">
    <property type="entry name" value="REC_NarL-like"/>
    <property type="match status" value="1"/>
</dbReference>
<reference evidence="6 7" key="1">
    <citation type="submission" date="2019-03" db="EMBL/GenBank/DDBJ databases">
        <title>Genomic Encyclopedia of Type Strains, Phase IV (KMG-IV): sequencing the most valuable type-strain genomes for metagenomic binning, comparative biology and taxonomic classification.</title>
        <authorList>
            <person name="Goeker M."/>
        </authorList>
    </citation>
    <scope>NUCLEOTIDE SEQUENCE [LARGE SCALE GENOMIC DNA]</scope>
    <source>
        <strain evidence="6 7">DSM 25964</strain>
    </source>
</reference>
<sequence length="228" mass="25570">MELIRVLIADDHKLFRDGVKKLLELESDIAVVGEAGDGEEALSLIREKEPDILLFDINMPRVDGIQLVRELNNIPHKTRYVAISAYDDEDCLSALSAAGVLGFVLKASGKVELLSAIRSAARGQPYVDPRVAGKLLTSFSRRKEENDQLYELTPREKEILYWLAQGLSNTEVADRMVLSEKTVKNHVSHVLKKLDLRDRTQAAILAWRIGFAQLSPETLSHILESVER</sequence>
<dbReference type="GO" id="GO:0003677">
    <property type="term" value="F:DNA binding"/>
    <property type="evidence" value="ECO:0007669"/>
    <property type="project" value="UniProtKB-KW"/>
</dbReference>
<keyword evidence="7" id="KW-1185">Reference proteome</keyword>
<dbReference type="GO" id="GO:0006355">
    <property type="term" value="P:regulation of DNA-templated transcription"/>
    <property type="evidence" value="ECO:0007669"/>
    <property type="project" value="InterPro"/>
</dbReference>
<accession>A0A4V3HFW5</accession>
<dbReference type="PROSITE" id="PS50110">
    <property type="entry name" value="RESPONSE_REGULATORY"/>
    <property type="match status" value="1"/>
</dbReference>
<dbReference type="InterPro" id="IPR016032">
    <property type="entry name" value="Sig_transdc_resp-reg_C-effctor"/>
</dbReference>
<protein>
    <submittedName>
        <fullName evidence="6">LuxR family two component transcriptional regulator</fullName>
    </submittedName>
</protein>
<feature type="modified residue" description="4-aspartylphosphate" evidence="3">
    <location>
        <position position="56"/>
    </location>
</feature>
<dbReference type="AlphaFoldDB" id="A0A4V3HFW5"/>
<dbReference type="Pfam" id="PF00072">
    <property type="entry name" value="Response_reg"/>
    <property type="match status" value="1"/>
</dbReference>
<dbReference type="PROSITE" id="PS50043">
    <property type="entry name" value="HTH_LUXR_2"/>
    <property type="match status" value="1"/>
</dbReference>
<dbReference type="CDD" id="cd06170">
    <property type="entry name" value="LuxR_C_like"/>
    <property type="match status" value="1"/>
</dbReference>
<dbReference type="SUPFAM" id="SSF52172">
    <property type="entry name" value="CheY-like"/>
    <property type="match status" value="1"/>
</dbReference>
<dbReference type="InterPro" id="IPR011006">
    <property type="entry name" value="CheY-like_superfamily"/>
</dbReference>
<feature type="domain" description="Response regulatory" evidence="5">
    <location>
        <begin position="5"/>
        <end position="121"/>
    </location>
</feature>
<dbReference type="GO" id="GO:0000160">
    <property type="term" value="P:phosphorelay signal transduction system"/>
    <property type="evidence" value="ECO:0007669"/>
    <property type="project" value="InterPro"/>
</dbReference>
<gene>
    <name evidence="6" type="ORF">C8D99_12128</name>
</gene>
<evidence type="ECO:0000313" key="6">
    <source>
        <dbReference type="EMBL" id="TDY55903.1"/>
    </source>
</evidence>
<dbReference type="SMART" id="SM00421">
    <property type="entry name" value="HTH_LUXR"/>
    <property type="match status" value="1"/>
</dbReference>
<evidence type="ECO:0000259" key="5">
    <source>
        <dbReference type="PROSITE" id="PS50110"/>
    </source>
</evidence>
<dbReference type="InterPro" id="IPR039420">
    <property type="entry name" value="WalR-like"/>
</dbReference>
<dbReference type="RefSeq" id="WP_133958872.1">
    <property type="nucleotide sequence ID" value="NZ_SORI01000021.1"/>
</dbReference>
<comment type="caution">
    <text evidence="6">The sequence shown here is derived from an EMBL/GenBank/DDBJ whole genome shotgun (WGS) entry which is preliminary data.</text>
</comment>
<dbReference type="InterPro" id="IPR058245">
    <property type="entry name" value="NreC/VraR/RcsB-like_REC"/>
</dbReference>